<dbReference type="OrthoDB" id="10268769at2759"/>
<dbReference type="EMBL" id="QXFV01003138">
    <property type="protein sequence ID" value="KAE8979595.1"/>
    <property type="molecule type" value="Genomic_DNA"/>
</dbReference>
<comment type="caution">
    <text evidence="3">The sequence shown here is derived from an EMBL/GenBank/DDBJ whole genome shotgun (WGS) entry which is preliminary data.</text>
</comment>
<name>A0A6A4CC02_9STRA</name>
<dbReference type="AlphaFoldDB" id="A0A6A4CC02"/>
<keyword evidence="5" id="KW-1185">Reference proteome</keyword>
<dbReference type="Proteomes" id="UP000435112">
    <property type="component" value="Unassembled WGS sequence"/>
</dbReference>
<dbReference type="EMBL" id="QXFT01003314">
    <property type="protein sequence ID" value="KAE9287069.1"/>
    <property type="molecule type" value="Genomic_DNA"/>
</dbReference>
<sequence length="112" mass="12469">MALLDGLDIVAACARLSTNRPSGRPRKDKGCLDSTTHAPYFSKPRLLKLLESKHAHPLGWNVVMQFPYADPESNEQTTRTMRGEIEGWIPPGRRGYEGLTRVVMCIIFASNG</sequence>
<evidence type="ECO:0000313" key="4">
    <source>
        <dbReference type="Proteomes" id="UP000429607"/>
    </source>
</evidence>
<reference evidence="3 5" key="1">
    <citation type="submission" date="2018-08" db="EMBL/GenBank/DDBJ databases">
        <title>Genomic investigation of the strawberry pathogen Phytophthora fragariae indicates pathogenicity is determined by transcriptional variation in three key races.</title>
        <authorList>
            <person name="Adams T.M."/>
            <person name="Armitage A.D."/>
            <person name="Sobczyk M.K."/>
            <person name="Bates H.J."/>
            <person name="Dunwell J.M."/>
            <person name="Nellist C.F."/>
            <person name="Harrison R.J."/>
        </authorList>
    </citation>
    <scope>NUCLEOTIDE SEQUENCE [LARGE SCALE GENOMIC DNA]</scope>
    <source>
        <strain evidence="2 4">SCRP249</strain>
        <strain evidence="1 6">SCRP324</strain>
        <strain evidence="3 5">SCRP333</strain>
    </source>
</reference>
<organism evidence="3 5">
    <name type="scientific">Phytophthora rubi</name>
    <dbReference type="NCBI Taxonomy" id="129364"/>
    <lineage>
        <taxon>Eukaryota</taxon>
        <taxon>Sar</taxon>
        <taxon>Stramenopiles</taxon>
        <taxon>Oomycota</taxon>
        <taxon>Peronosporomycetes</taxon>
        <taxon>Peronosporales</taxon>
        <taxon>Peronosporaceae</taxon>
        <taxon>Phytophthora</taxon>
    </lineage>
</organism>
<evidence type="ECO:0000313" key="1">
    <source>
        <dbReference type="EMBL" id="KAE8977478.1"/>
    </source>
</evidence>
<gene>
    <name evidence="2" type="ORF">PR001_g24507</name>
    <name evidence="1" type="ORF">PR002_g25006</name>
    <name evidence="3" type="ORF">PR003_g26140</name>
</gene>
<protein>
    <submittedName>
        <fullName evidence="3">Uncharacterized protein</fullName>
    </submittedName>
</protein>
<proteinExistence type="predicted"/>
<evidence type="ECO:0000313" key="2">
    <source>
        <dbReference type="EMBL" id="KAE8979595.1"/>
    </source>
</evidence>
<evidence type="ECO:0000313" key="3">
    <source>
        <dbReference type="EMBL" id="KAE9287069.1"/>
    </source>
</evidence>
<evidence type="ECO:0000313" key="6">
    <source>
        <dbReference type="Proteomes" id="UP000435112"/>
    </source>
</evidence>
<dbReference type="Proteomes" id="UP000434957">
    <property type="component" value="Unassembled WGS sequence"/>
</dbReference>
<dbReference type="EMBL" id="QXFU01003198">
    <property type="protein sequence ID" value="KAE8977478.1"/>
    <property type="molecule type" value="Genomic_DNA"/>
</dbReference>
<dbReference type="Proteomes" id="UP000429607">
    <property type="component" value="Unassembled WGS sequence"/>
</dbReference>
<accession>A0A6A4CC02</accession>
<evidence type="ECO:0000313" key="5">
    <source>
        <dbReference type="Proteomes" id="UP000434957"/>
    </source>
</evidence>